<evidence type="ECO:0000313" key="2">
    <source>
        <dbReference type="Proteomes" id="UP000814128"/>
    </source>
</evidence>
<dbReference type="EMBL" id="MU273469">
    <property type="protein sequence ID" value="KAI0036606.1"/>
    <property type="molecule type" value="Genomic_DNA"/>
</dbReference>
<gene>
    <name evidence="1" type="ORF">K488DRAFT_40772</name>
</gene>
<comment type="caution">
    <text evidence="1">The sequence shown here is derived from an EMBL/GenBank/DDBJ whole genome shotgun (WGS) entry which is preliminary data.</text>
</comment>
<reference evidence="1" key="2">
    <citation type="journal article" date="2022" name="New Phytol.">
        <title>Evolutionary transition to the ectomycorrhizal habit in the genomes of a hyperdiverse lineage of mushroom-forming fungi.</title>
        <authorList>
            <person name="Looney B."/>
            <person name="Miyauchi S."/>
            <person name="Morin E."/>
            <person name="Drula E."/>
            <person name="Courty P.E."/>
            <person name="Kohler A."/>
            <person name="Kuo A."/>
            <person name="LaButti K."/>
            <person name="Pangilinan J."/>
            <person name="Lipzen A."/>
            <person name="Riley R."/>
            <person name="Andreopoulos W."/>
            <person name="He G."/>
            <person name="Johnson J."/>
            <person name="Nolan M."/>
            <person name="Tritt A."/>
            <person name="Barry K.W."/>
            <person name="Grigoriev I.V."/>
            <person name="Nagy L.G."/>
            <person name="Hibbett D."/>
            <person name="Henrissat B."/>
            <person name="Matheny P.B."/>
            <person name="Labbe J."/>
            <person name="Martin F.M."/>
        </authorList>
    </citation>
    <scope>NUCLEOTIDE SEQUENCE</scope>
    <source>
        <strain evidence="1">EC-137</strain>
    </source>
</reference>
<name>A0ACB8QZ17_9AGAM</name>
<evidence type="ECO:0000313" key="1">
    <source>
        <dbReference type="EMBL" id="KAI0036606.1"/>
    </source>
</evidence>
<dbReference type="Proteomes" id="UP000814128">
    <property type="component" value="Unassembled WGS sequence"/>
</dbReference>
<keyword evidence="2" id="KW-1185">Reference proteome</keyword>
<accession>A0ACB8QZ17</accession>
<proteinExistence type="predicted"/>
<sequence length="178" mass="20043">MGWQKAFTLSERSKGCHLVTDEVLFHIEAGLRDVQVLICCQLLPQHTSAALTLNENYDRDVRRDMDMALDHIVPERLNWLHTDEGPDDSVSHTKTSLIGPTITIPITNGRLALGTWQGIYLTEFRHAPHSRRVVATIMYAGIFIIFSADRIRYDPHPQVLNAALAGTQDEEECPSVLL</sequence>
<organism evidence="1 2">
    <name type="scientific">Vararia minispora EC-137</name>
    <dbReference type="NCBI Taxonomy" id="1314806"/>
    <lineage>
        <taxon>Eukaryota</taxon>
        <taxon>Fungi</taxon>
        <taxon>Dikarya</taxon>
        <taxon>Basidiomycota</taxon>
        <taxon>Agaricomycotina</taxon>
        <taxon>Agaricomycetes</taxon>
        <taxon>Russulales</taxon>
        <taxon>Lachnocladiaceae</taxon>
        <taxon>Vararia</taxon>
    </lineage>
</organism>
<protein>
    <submittedName>
        <fullName evidence="1">Uncharacterized protein</fullName>
    </submittedName>
</protein>
<reference evidence="1" key="1">
    <citation type="submission" date="2021-02" db="EMBL/GenBank/DDBJ databases">
        <authorList>
            <consortium name="DOE Joint Genome Institute"/>
            <person name="Ahrendt S."/>
            <person name="Looney B.P."/>
            <person name="Miyauchi S."/>
            <person name="Morin E."/>
            <person name="Drula E."/>
            <person name="Courty P.E."/>
            <person name="Chicoki N."/>
            <person name="Fauchery L."/>
            <person name="Kohler A."/>
            <person name="Kuo A."/>
            <person name="Labutti K."/>
            <person name="Pangilinan J."/>
            <person name="Lipzen A."/>
            <person name="Riley R."/>
            <person name="Andreopoulos W."/>
            <person name="He G."/>
            <person name="Johnson J."/>
            <person name="Barry K.W."/>
            <person name="Grigoriev I.V."/>
            <person name="Nagy L."/>
            <person name="Hibbett D."/>
            <person name="Henrissat B."/>
            <person name="Matheny P.B."/>
            <person name="Labbe J."/>
            <person name="Martin F."/>
        </authorList>
    </citation>
    <scope>NUCLEOTIDE SEQUENCE</scope>
    <source>
        <strain evidence="1">EC-137</strain>
    </source>
</reference>